<accession>A0A1L4BTR7</accession>
<organism evidence="2 3">
    <name type="scientific">Francisella uliginis</name>
    <dbReference type="NCBI Taxonomy" id="573570"/>
    <lineage>
        <taxon>Bacteria</taxon>
        <taxon>Pseudomonadati</taxon>
        <taxon>Pseudomonadota</taxon>
        <taxon>Gammaproteobacteria</taxon>
        <taxon>Thiotrichales</taxon>
        <taxon>Francisellaceae</taxon>
        <taxon>Francisella</taxon>
    </lineage>
</organism>
<reference evidence="2 3" key="1">
    <citation type="journal article" date="2016" name="Appl. Environ. Microbiol.">
        <title>Whole genome relationships among Francisella bacteria of diverse origin define new species and provide specific regions for detection.</title>
        <authorList>
            <person name="Challacombe J.F."/>
            <person name="Petersen J.M."/>
            <person name="Gallegos-Graves V."/>
            <person name="Hodge D."/>
            <person name="Pillai S."/>
            <person name="Kuske C.R."/>
        </authorList>
    </citation>
    <scope>NUCLEOTIDE SEQUENCE [LARGE SCALE GENOMIC DNA]</scope>
    <source>
        <strain evidence="3">TX07-7310</strain>
    </source>
</reference>
<dbReference type="AlphaFoldDB" id="A0A1L4BTR7"/>
<evidence type="ECO:0008006" key="4">
    <source>
        <dbReference type="Google" id="ProtNLM"/>
    </source>
</evidence>
<gene>
    <name evidence="2" type="ORF">F7310_07550</name>
</gene>
<keyword evidence="1" id="KW-0732">Signal</keyword>
<dbReference type="KEGG" id="frx:F7310_07550"/>
<sequence length="125" mass="14292">MKLHKYIFLLSTIVMLPLSSFADGNFCNVYIKIKSSVYNDADRVVFEMVNTKKDQEYRNIAFDGQSRISLGEVTCGGNYNIYVTPLPSPRHEAPKKHQKLEYVNNPVALNHDIDISYPSSFKTLE</sequence>
<name>A0A1L4BTR7_9GAMM</name>
<evidence type="ECO:0000313" key="3">
    <source>
        <dbReference type="Proteomes" id="UP000184222"/>
    </source>
</evidence>
<dbReference type="RefSeq" id="WP_072712952.1">
    <property type="nucleotide sequence ID" value="NZ_CP016796.1"/>
</dbReference>
<keyword evidence="3" id="KW-1185">Reference proteome</keyword>
<evidence type="ECO:0000313" key="2">
    <source>
        <dbReference type="EMBL" id="API87225.1"/>
    </source>
</evidence>
<dbReference type="Proteomes" id="UP000184222">
    <property type="component" value="Chromosome"/>
</dbReference>
<dbReference type="OrthoDB" id="9835281at2"/>
<protein>
    <recommendedName>
        <fullName evidence="4">Spore coat protein U domain-containing protein</fullName>
    </recommendedName>
</protein>
<evidence type="ECO:0000256" key="1">
    <source>
        <dbReference type="SAM" id="SignalP"/>
    </source>
</evidence>
<feature type="signal peptide" evidence="1">
    <location>
        <begin position="1"/>
        <end position="22"/>
    </location>
</feature>
<feature type="chain" id="PRO_5012159598" description="Spore coat protein U domain-containing protein" evidence="1">
    <location>
        <begin position="23"/>
        <end position="125"/>
    </location>
</feature>
<proteinExistence type="predicted"/>
<dbReference type="EMBL" id="CP016796">
    <property type="protein sequence ID" value="API87225.1"/>
    <property type="molecule type" value="Genomic_DNA"/>
</dbReference>